<evidence type="ECO:0000256" key="2">
    <source>
        <dbReference type="RuleBase" id="RU003707"/>
    </source>
</evidence>
<dbReference type="Gene3D" id="1.10.12.10">
    <property type="entry name" value="Lyase 2-enoyl-coa Hydratase, Chain A, domain 2"/>
    <property type="match status" value="1"/>
</dbReference>
<dbReference type="RefSeq" id="WP_203193669.1">
    <property type="nucleotide sequence ID" value="NZ_CP063362.1"/>
</dbReference>
<evidence type="ECO:0000313" key="3">
    <source>
        <dbReference type="EMBL" id="QRG06760.1"/>
    </source>
</evidence>
<dbReference type="InterPro" id="IPR018376">
    <property type="entry name" value="Enoyl-CoA_hyd/isom_CS"/>
</dbReference>
<organism evidence="3 4">
    <name type="scientific">Xanthobacter dioxanivorans</name>
    <dbReference type="NCBI Taxonomy" id="2528964"/>
    <lineage>
        <taxon>Bacteria</taxon>
        <taxon>Pseudomonadati</taxon>
        <taxon>Pseudomonadota</taxon>
        <taxon>Alphaproteobacteria</taxon>
        <taxon>Hyphomicrobiales</taxon>
        <taxon>Xanthobacteraceae</taxon>
        <taxon>Xanthobacter</taxon>
    </lineage>
</organism>
<sequence length="265" mass="28421">MAYDRYDTPRIELDSRGVATVMLNRPDKHNSLNAALISDLTDAATALAEDRAVRIVVLTGAGRSFCAGGDFNWFASNVQKSRAERVEQSASLARLLRRLDTLPKPLIGRINGPAYGGGVGLISVCDYTIGTEGATFGLTEVRLGLLPANISPYVVARIGEAAARETMLSGALFDTARAERIRLLTEVVAPDALDAAVERVVHAHLQAAPGAVADTKRLIAYVASHGIEDSMIYTADRLADAWETEEGIEGINSFLNKGKPSWRVS</sequence>
<protein>
    <submittedName>
        <fullName evidence="3">Crotonase/enoyl-CoA hydratase family protein</fullName>
    </submittedName>
</protein>
<dbReference type="InterPro" id="IPR001753">
    <property type="entry name" value="Enoyl-CoA_hydra/iso"/>
</dbReference>
<evidence type="ECO:0000256" key="1">
    <source>
        <dbReference type="ARBA" id="ARBA00005254"/>
    </source>
</evidence>
<dbReference type="PANTHER" id="PTHR42964:SF1">
    <property type="entry name" value="POLYKETIDE BIOSYNTHESIS ENOYL-COA HYDRATASE PKSH-RELATED"/>
    <property type="match status" value="1"/>
</dbReference>
<dbReference type="NCBIfam" id="NF005675">
    <property type="entry name" value="PRK07468.1"/>
    <property type="match status" value="1"/>
</dbReference>
<dbReference type="EMBL" id="CP063362">
    <property type="protein sequence ID" value="QRG06760.1"/>
    <property type="molecule type" value="Genomic_DNA"/>
</dbReference>
<accession>A0A974SIJ1</accession>
<gene>
    <name evidence="3" type="ORF">EZH22_28445</name>
</gene>
<dbReference type="InterPro" id="IPR014748">
    <property type="entry name" value="Enoyl-CoA_hydra_C"/>
</dbReference>
<dbReference type="Pfam" id="PF00378">
    <property type="entry name" value="ECH_1"/>
    <property type="match status" value="1"/>
</dbReference>
<dbReference type="SUPFAM" id="SSF52096">
    <property type="entry name" value="ClpP/crotonase"/>
    <property type="match status" value="1"/>
</dbReference>
<evidence type="ECO:0000313" key="4">
    <source>
        <dbReference type="Proteomes" id="UP000596427"/>
    </source>
</evidence>
<reference evidence="3 4" key="1">
    <citation type="submission" date="2020-10" db="EMBL/GenBank/DDBJ databases">
        <title>Degradation of 1,4-Dioxane by Xanthobacter sp. YN2, via a Novel Group-2 Soluble Di-Iron Monooxygenase.</title>
        <authorList>
            <person name="Ma F."/>
            <person name="Wang Y."/>
            <person name="Yang J."/>
            <person name="Guo H."/>
            <person name="Su D."/>
            <person name="Yu L."/>
        </authorList>
    </citation>
    <scope>NUCLEOTIDE SEQUENCE [LARGE SCALE GENOMIC DNA]</scope>
    <source>
        <strain evidence="3 4">YN2</strain>
    </source>
</reference>
<dbReference type="GO" id="GO:0003824">
    <property type="term" value="F:catalytic activity"/>
    <property type="evidence" value="ECO:0007669"/>
    <property type="project" value="InterPro"/>
</dbReference>
<name>A0A974SIJ1_9HYPH</name>
<dbReference type="Proteomes" id="UP000596427">
    <property type="component" value="Chromosome"/>
</dbReference>
<keyword evidence="4" id="KW-1185">Reference proteome</keyword>
<dbReference type="PANTHER" id="PTHR42964">
    <property type="entry name" value="ENOYL-COA HYDRATASE"/>
    <property type="match status" value="1"/>
</dbReference>
<proteinExistence type="inferred from homology"/>
<dbReference type="KEGG" id="xdi:EZH22_28445"/>
<dbReference type="AlphaFoldDB" id="A0A974SIJ1"/>
<dbReference type="PROSITE" id="PS00166">
    <property type="entry name" value="ENOYL_COA_HYDRATASE"/>
    <property type="match status" value="1"/>
</dbReference>
<dbReference type="InterPro" id="IPR051683">
    <property type="entry name" value="Enoyl-CoA_Hydratase/Isomerase"/>
</dbReference>
<dbReference type="InterPro" id="IPR029045">
    <property type="entry name" value="ClpP/crotonase-like_dom_sf"/>
</dbReference>
<comment type="similarity">
    <text evidence="1 2">Belongs to the enoyl-CoA hydratase/isomerase family.</text>
</comment>
<dbReference type="CDD" id="cd06558">
    <property type="entry name" value="crotonase-like"/>
    <property type="match status" value="1"/>
</dbReference>
<dbReference type="Gene3D" id="3.90.226.10">
    <property type="entry name" value="2-enoyl-CoA Hydratase, Chain A, domain 1"/>
    <property type="match status" value="1"/>
</dbReference>